<feature type="domain" description="N-acetyltransferase" evidence="3">
    <location>
        <begin position="6"/>
        <end position="150"/>
    </location>
</feature>
<keyword evidence="2 4" id="KW-0012">Acyltransferase</keyword>
<gene>
    <name evidence="4" type="ORF">ACFQ33_08630</name>
</gene>
<dbReference type="PANTHER" id="PTHR43800:SF1">
    <property type="entry name" value="PEPTIDYL-LYSINE N-ACETYLTRANSFERASE YJAB"/>
    <property type="match status" value="1"/>
</dbReference>
<proteinExistence type="predicted"/>
<dbReference type="Gene3D" id="3.40.630.30">
    <property type="match status" value="1"/>
</dbReference>
<protein>
    <submittedName>
        <fullName evidence="4">GNAT family N-acetyltransferase</fullName>
        <ecNumber evidence="4">2.3.1.-</ecNumber>
    </submittedName>
</protein>
<sequence>MKHVDLFIRAYEEATDLEKLSTIWFDASLRAHSFIGERRLKEQRLAVETIYLPKAETWVACHRQEPVGFISLLGSFIGGLFVAPEQQGLGVGRALVSHALGLKGELCLEVYTGNTQAVGFYQSLGFEEISRRAQDDEGLPFENARMRLTA</sequence>
<evidence type="ECO:0000259" key="3">
    <source>
        <dbReference type="PROSITE" id="PS51186"/>
    </source>
</evidence>
<dbReference type="Proteomes" id="UP001597173">
    <property type="component" value="Unassembled WGS sequence"/>
</dbReference>
<dbReference type="EMBL" id="JBHTNF010000003">
    <property type="protein sequence ID" value="MFD1327959.1"/>
    <property type="molecule type" value="Genomic_DNA"/>
</dbReference>
<dbReference type="RefSeq" id="WP_374836844.1">
    <property type="nucleotide sequence ID" value="NZ_JBHEEW010000003.1"/>
</dbReference>
<dbReference type="InterPro" id="IPR016181">
    <property type="entry name" value="Acyl_CoA_acyltransferase"/>
</dbReference>
<organism evidence="4 5">
    <name type="scientific">Mycoplana ramosa</name>
    <name type="common">Mycoplana bullata</name>
    <dbReference type="NCBI Taxonomy" id="40837"/>
    <lineage>
        <taxon>Bacteria</taxon>
        <taxon>Pseudomonadati</taxon>
        <taxon>Pseudomonadota</taxon>
        <taxon>Alphaproteobacteria</taxon>
        <taxon>Hyphomicrobiales</taxon>
        <taxon>Rhizobiaceae</taxon>
        <taxon>Mycoplana</taxon>
    </lineage>
</organism>
<dbReference type="Pfam" id="PF13508">
    <property type="entry name" value="Acetyltransf_7"/>
    <property type="match status" value="1"/>
</dbReference>
<keyword evidence="1 4" id="KW-0808">Transferase</keyword>
<dbReference type="PROSITE" id="PS51186">
    <property type="entry name" value="GNAT"/>
    <property type="match status" value="1"/>
</dbReference>
<evidence type="ECO:0000256" key="1">
    <source>
        <dbReference type="ARBA" id="ARBA00022679"/>
    </source>
</evidence>
<dbReference type="SUPFAM" id="SSF55729">
    <property type="entry name" value="Acyl-CoA N-acyltransferases (Nat)"/>
    <property type="match status" value="1"/>
</dbReference>
<name>A0ABW3YVK0_MYCRA</name>
<evidence type="ECO:0000313" key="4">
    <source>
        <dbReference type="EMBL" id="MFD1327959.1"/>
    </source>
</evidence>
<evidence type="ECO:0000256" key="2">
    <source>
        <dbReference type="ARBA" id="ARBA00023315"/>
    </source>
</evidence>
<dbReference type="GO" id="GO:0016746">
    <property type="term" value="F:acyltransferase activity"/>
    <property type="evidence" value="ECO:0007669"/>
    <property type="project" value="UniProtKB-KW"/>
</dbReference>
<dbReference type="InterPro" id="IPR000182">
    <property type="entry name" value="GNAT_dom"/>
</dbReference>
<dbReference type="CDD" id="cd04301">
    <property type="entry name" value="NAT_SF"/>
    <property type="match status" value="1"/>
</dbReference>
<reference evidence="5" key="1">
    <citation type="journal article" date="2019" name="Int. J. Syst. Evol. Microbiol.">
        <title>The Global Catalogue of Microorganisms (GCM) 10K type strain sequencing project: providing services to taxonomists for standard genome sequencing and annotation.</title>
        <authorList>
            <consortium name="The Broad Institute Genomics Platform"/>
            <consortium name="The Broad Institute Genome Sequencing Center for Infectious Disease"/>
            <person name="Wu L."/>
            <person name="Ma J."/>
        </authorList>
    </citation>
    <scope>NUCLEOTIDE SEQUENCE [LARGE SCALE GENOMIC DNA]</scope>
    <source>
        <strain evidence="5">CCUG 55609</strain>
    </source>
</reference>
<accession>A0ABW3YVK0</accession>
<evidence type="ECO:0000313" key="5">
    <source>
        <dbReference type="Proteomes" id="UP001597173"/>
    </source>
</evidence>
<dbReference type="EC" id="2.3.1.-" evidence="4"/>
<comment type="caution">
    <text evidence="4">The sequence shown here is derived from an EMBL/GenBank/DDBJ whole genome shotgun (WGS) entry which is preliminary data.</text>
</comment>
<dbReference type="PANTHER" id="PTHR43800">
    <property type="entry name" value="PEPTIDYL-LYSINE N-ACETYLTRANSFERASE YJAB"/>
    <property type="match status" value="1"/>
</dbReference>
<keyword evidence="5" id="KW-1185">Reference proteome</keyword>